<keyword evidence="4" id="KW-1185">Reference proteome</keyword>
<feature type="region of interest" description="Disordered" evidence="2">
    <location>
        <begin position="123"/>
        <end position="158"/>
    </location>
</feature>
<feature type="compositionally biased region" description="Basic residues" evidence="2">
    <location>
        <begin position="132"/>
        <end position="141"/>
    </location>
</feature>
<gene>
    <name evidence="3" type="ORF">A4U43_C03F19500</name>
</gene>
<name>A0A5P1FBE3_ASPOF</name>
<keyword evidence="1" id="KW-0175">Coiled coil</keyword>
<dbReference type="EMBL" id="CM007383">
    <property type="protein sequence ID" value="ONK75688.1"/>
    <property type="molecule type" value="Genomic_DNA"/>
</dbReference>
<feature type="region of interest" description="Disordered" evidence="2">
    <location>
        <begin position="1"/>
        <end position="50"/>
    </location>
</feature>
<dbReference type="PANTHER" id="PTHR34807">
    <property type="entry name" value="OS08G0270800 PROTEIN"/>
    <property type="match status" value="1"/>
</dbReference>
<evidence type="ECO:0000313" key="4">
    <source>
        <dbReference type="Proteomes" id="UP000243459"/>
    </source>
</evidence>
<evidence type="ECO:0000256" key="2">
    <source>
        <dbReference type="SAM" id="MobiDB-lite"/>
    </source>
</evidence>
<proteinExistence type="predicted"/>
<feature type="coiled-coil region" evidence="1">
    <location>
        <begin position="76"/>
        <end position="103"/>
    </location>
</feature>
<evidence type="ECO:0000313" key="3">
    <source>
        <dbReference type="EMBL" id="ONK75688.1"/>
    </source>
</evidence>
<feature type="compositionally biased region" description="Gly residues" evidence="2">
    <location>
        <begin position="40"/>
        <end position="49"/>
    </location>
</feature>
<evidence type="ECO:0000256" key="1">
    <source>
        <dbReference type="SAM" id="Coils"/>
    </source>
</evidence>
<organism evidence="3 4">
    <name type="scientific">Asparagus officinalis</name>
    <name type="common">Garden asparagus</name>
    <dbReference type="NCBI Taxonomy" id="4686"/>
    <lineage>
        <taxon>Eukaryota</taxon>
        <taxon>Viridiplantae</taxon>
        <taxon>Streptophyta</taxon>
        <taxon>Embryophyta</taxon>
        <taxon>Tracheophyta</taxon>
        <taxon>Spermatophyta</taxon>
        <taxon>Magnoliopsida</taxon>
        <taxon>Liliopsida</taxon>
        <taxon>Asparagales</taxon>
        <taxon>Asparagaceae</taxon>
        <taxon>Asparagoideae</taxon>
        <taxon>Asparagus</taxon>
    </lineage>
</organism>
<accession>A0A5P1FBE3</accession>
<dbReference type="AlphaFoldDB" id="A0A5P1FBE3"/>
<reference evidence="4" key="1">
    <citation type="journal article" date="2017" name="Nat. Commun.">
        <title>The asparagus genome sheds light on the origin and evolution of a young Y chromosome.</title>
        <authorList>
            <person name="Harkess A."/>
            <person name="Zhou J."/>
            <person name="Xu C."/>
            <person name="Bowers J.E."/>
            <person name="Van der Hulst R."/>
            <person name="Ayyampalayam S."/>
            <person name="Mercati F."/>
            <person name="Riccardi P."/>
            <person name="McKain M.R."/>
            <person name="Kakrana A."/>
            <person name="Tang H."/>
            <person name="Ray J."/>
            <person name="Groenendijk J."/>
            <person name="Arikit S."/>
            <person name="Mathioni S.M."/>
            <person name="Nakano M."/>
            <person name="Shan H."/>
            <person name="Telgmann-Rauber A."/>
            <person name="Kanno A."/>
            <person name="Yue Z."/>
            <person name="Chen H."/>
            <person name="Li W."/>
            <person name="Chen Y."/>
            <person name="Xu X."/>
            <person name="Zhang Y."/>
            <person name="Luo S."/>
            <person name="Chen H."/>
            <person name="Gao J."/>
            <person name="Mao Z."/>
            <person name="Pires J.C."/>
            <person name="Luo M."/>
            <person name="Kudrna D."/>
            <person name="Wing R.A."/>
            <person name="Meyers B.C."/>
            <person name="Yi K."/>
            <person name="Kong H."/>
            <person name="Lavrijsen P."/>
            <person name="Sunseri F."/>
            <person name="Falavigna A."/>
            <person name="Ye Y."/>
            <person name="Leebens-Mack J.H."/>
            <person name="Chen G."/>
        </authorList>
    </citation>
    <scope>NUCLEOTIDE SEQUENCE [LARGE SCALE GENOMIC DNA]</scope>
    <source>
        <strain evidence="4">cv. DH0086</strain>
    </source>
</reference>
<protein>
    <submittedName>
        <fullName evidence="3">Uncharacterized protein</fullName>
    </submittedName>
</protein>
<dbReference type="Proteomes" id="UP000243459">
    <property type="component" value="Chromosome 3"/>
</dbReference>
<dbReference type="PANTHER" id="PTHR34807:SF3">
    <property type="entry name" value="OS08G0270800 PROTEIN"/>
    <property type="match status" value="1"/>
</dbReference>
<dbReference type="Gramene" id="ONK75688">
    <property type="protein sequence ID" value="ONK75688"/>
    <property type="gene ID" value="A4U43_C03F19500"/>
</dbReference>
<sequence length="236" mass="26783">MGLRRQPPLGLGTSPLRRRSRRRGAPGGDPWRSPLERGGGEGAPGGGGDWNFLKMMKKGSRVLMMDSEEARARFKHQALLQDYDEMLMEIEAKKRKLQKTIAKRLKLTTEVKFIRRKYKAFAKNPSQETPCRGKKLSRKKPSPSVQLSRPPKSIDNDLPLQVPLQDRSQRVKEVGTPSSSALFDLNKVTFSNAEHMEGIQVEWEPHKVDKWKSTHELNLSIFKDVGSSSLVVELRE</sequence>